<comment type="caution">
    <text evidence="2">The sequence shown here is derived from an EMBL/GenBank/DDBJ whole genome shotgun (WGS) entry which is preliminary data.</text>
</comment>
<feature type="domain" description="Fibronectin type-III" evidence="1">
    <location>
        <begin position="89"/>
        <end position="176"/>
    </location>
</feature>
<dbReference type="PROSITE" id="PS50853">
    <property type="entry name" value="FN3"/>
    <property type="match status" value="1"/>
</dbReference>
<reference evidence="2 3" key="1">
    <citation type="journal article" date="2005" name="Int. J. Syst. Evol. Microbiol.">
        <title>Bacillus litoralis sp. nov., isolated from a tidal flat of the Yellow Sea in Korea.</title>
        <authorList>
            <person name="Yoon J.H."/>
            <person name="Oh T.K."/>
        </authorList>
    </citation>
    <scope>NUCLEOTIDE SEQUENCE [LARGE SCALE GENOMIC DNA]</scope>
    <source>
        <strain evidence="2 3">SW-211</strain>
    </source>
</reference>
<dbReference type="Pfam" id="PF13290">
    <property type="entry name" value="CHB_HEX_C_1"/>
    <property type="match status" value="1"/>
</dbReference>
<dbReference type="Pfam" id="PF02368">
    <property type="entry name" value="Big_2"/>
    <property type="match status" value="1"/>
</dbReference>
<dbReference type="Gene3D" id="2.160.20.10">
    <property type="entry name" value="Single-stranded right-handed beta-helix, Pectin lyase-like"/>
    <property type="match status" value="2"/>
</dbReference>
<gene>
    <name evidence="2" type="ORF">FS935_04695</name>
</gene>
<dbReference type="InterPro" id="IPR059177">
    <property type="entry name" value="GH29D-like_dom"/>
</dbReference>
<dbReference type="Gene3D" id="2.60.40.1080">
    <property type="match status" value="2"/>
</dbReference>
<dbReference type="InterPro" id="IPR011050">
    <property type="entry name" value="Pectin_lyase_fold/virulence"/>
</dbReference>
<dbReference type="SUPFAM" id="SSF49373">
    <property type="entry name" value="Invasin/intimin cell-adhesion fragments"/>
    <property type="match status" value="2"/>
</dbReference>
<sequence>MILVVKDFFIGSSNMTKTYEEEMMGFKITNDDDSTDLTFTIHGITISIKAKETFDGKFTPFKTVTIQSNVPYRATVSAPFNGTEHDTTPPDEVTDLSVSNVTASSLTLSWSPSSSNDVVEYDIYQNGEFLASVSNTSMEVTGLTQQTEYRFRVVARDSAGNQSTGTELIFTTAAEDTTPPNLSITSGGTFSETKTISMTTDESANIYYTIDGTEPSTSSPVYSEAFTLTETTTVKAFAKDTAGNESSIQTVTYTKIGIVTDGLILHYDFTNKAGVTSNTISDKVNNIEATLIGVTHDGSTDGYVDNKGLLLQIQDYVQITTNTSPLNQLIELNGGFTIQMISYDTNGSHWKTEDGKFTSAKSGSFTKYQKTDGSEGTRSIDSFWFVDNNGNSQSYQESVNPIGSNAVNVFTLRINEDNTASIFINDAINQNGPRPVPSDFVSYINSIALSPLQLRRNYVGHNTAPEKLVAFVIYNRELTDNEVKNNYHFYQNKETLEGILVNPSNVQLNAGESQRLSVQGSPYRFTELLSITFQSGNEGFVSVDDNGILTGIADGETIVSITAIYENQTFTEYVNVTVGGQVVSPPSSSRNIVGMSINRKTHNLKVGESFVVMATALSSGLLYDIFYDNIVIWESSDPSIARVQYGVVEGVSPGTVTLTAYDATRTYSESFNITVVNNTEKSLSETEIYHVHPMDYSIKLDNKDSTNTTQGIQNALDYAASNGYKKIVFPKGTYLISPAVRTIYPPSDLIIDFGDSTLNIELSELTDKGYKMFYFTNIKNTKLMRAHVYGERDSTTIQNSVEGCLSVLIDDCLNTGFESCTFSKSPGFNVITGTLRNRYMGKTTQSISVSRYNFEPGNIDENGNIDNSKTANYYRYNQYMDVSGLGEYYLLGYTQGYHGYPHLRSRLYSIHFYDSHYNHLEAQMYNLQYYNYPKPSNAKYAKIVIYQETTPSSGDTDFNGAVAFIRTMGMPRNCYIRNCTFENNFSTGLAMTGGQNWMIEGNSFSNNGGRMPSCDVDWEDGWEHMVGDILMNNTFNSKIGVIFSAGGSLAAVNNTFNKSTMTVWSRTQNFRIFNNVFDGKGSFTNDFKTQGDSVLARNILTNSASYSTGIHHSGASYKVYDIFNNIVI</sequence>
<dbReference type="AlphaFoldDB" id="A0A5C6W668"/>
<dbReference type="SUPFAM" id="SSF51126">
    <property type="entry name" value="Pectin lyase-like"/>
    <property type="match status" value="1"/>
</dbReference>
<dbReference type="InterPro" id="IPR008964">
    <property type="entry name" value="Invasin/intimin_cell_adhesion"/>
</dbReference>
<dbReference type="InterPro" id="IPR003961">
    <property type="entry name" value="FN3_dom"/>
</dbReference>
<dbReference type="InterPro" id="IPR012334">
    <property type="entry name" value="Pectin_lyas_fold"/>
</dbReference>
<evidence type="ECO:0000313" key="3">
    <source>
        <dbReference type="Proteomes" id="UP000321363"/>
    </source>
</evidence>
<dbReference type="OrthoDB" id="2743766at2"/>
<dbReference type="EMBL" id="VOQF01000002">
    <property type="protein sequence ID" value="TXC92357.1"/>
    <property type="molecule type" value="Genomic_DNA"/>
</dbReference>
<evidence type="ECO:0000313" key="2">
    <source>
        <dbReference type="EMBL" id="TXC92357.1"/>
    </source>
</evidence>
<dbReference type="Proteomes" id="UP000321363">
    <property type="component" value="Unassembled WGS sequence"/>
</dbReference>
<dbReference type="Gene3D" id="2.60.40.10">
    <property type="entry name" value="Immunoglobulins"/>
    <property type="match status" value="1"/>
</dbReference>
<protein>
    <recommendedName>
        <fullName evidence="1">Fibronectin type-III domain-containing protein</fullName>
    </recommendedName>
</protein>
<dbReference type="SUPFAM" id="SSF49265">
    <property type="entry name" value="Fibronectin type III"/>
    <property type="match status" value="1"/>
</dbReference>
<accession>A0A5C6W668</accession>
<dbReference type="InterPro" id="IPR036116">
    <property type="entry name" value="FN3_sf"/>
</dbReference>
<dbReference type="CDD" id="cd00063">
    <property type="entry name" value="FN3"/>
    <property type="match status" value="1"/>
</dbReference>
<dbReference type="InterPro" id="IPR013783">
    <property type="entry name" value="Ig-like_fold"/>
</dbReference>
<dbReference type="Pfam" id="PF00041">
    <property type="entry name" value="fn3"/>
    <property type="match status" value="1"/>
</dbReference>
<evidence type="ECO:0000259" key="1">
    <source>
        <dbReference type="PROSITE" id="PS50853"/>
    </source>
</evidence>
<keyword evidence="3" id="KW-1185">Reference proteome</keyword>
<proteinExistence type="predicted"/>
<name>A0A5C6W668_9BACI</name>
<dbReference type="InterPro" id="IPR003343">
    <property type="entry name" value="Big_2"/>
</dbReference>
<dbReference type="SMART" id="SM00635">
    <property type="entry name" value="BID_2"/>
    <property type="match status" value="2"/>
</dbReference>
<organism evidence="2 3">
    <name type="scientific">Metabacillus litoralis</name>
    <dbReference type="NCBI Taxonomy" id="152268"/>
    <lineage>
        <taxon>Bacteria</taxon>
        <taxon>Bacillati</taxon>
        <taxon>Bacillota</taxon>
        <taxon>Bacilli</taxon>
        <taxon>Bacillales</taxon>
        <taxon>Bacillaceae</taxon>
        <taxon>Metabacillus</taxon>
    </lineage>
</organism>
<dbReference type="SMART" id="SM00060">
    <property type="entry name" value="FN3"/>
    <property type="match status" value="1"/>
</dbReference>
<dbReference type="RefSeq" id="WP_146946400.1">
    <property type="nucleotide sequence ID" value="NZ_VOQF01000002.1"/>
</dbReference>